<dbReference type="SUPFAM" id="SSF52540">
    <property type="entry name" value="P-loop containing nucleoside triphosphate hydrolases"/>
    <property type="match status" value="1"/>
</dbReference>
<keyword evidence="6" id="KW-0378">Hydrolase</keyword>
<dbReference type="InterPro" id="IPR027417">
    <property type="entry name" value="P-loop_NTPase"/>
</dbReference>
<dbReference type="InterPro" id="IPR050683">
    <property type="entry name" value="Bact_Polysacc_Export_ATP-bd"/>
</dbReference>
<dbReference type="PANTHER" id="PTHR46743:SF2">
    <property type="entry name" value="TEICHOIC ACIDS EXPORT ATP-BINDING PROTEIN TAGH"/>
    <property type="match status" value="1"/>
</dbReference>
<dbReference type="InterPro" id="IPR003593">
    <property type="entry name" value="AAA+_ATPase"/>
</dbReference>
<organism evidence="6">
    <name type="scientific">hydrothermal vent metagenome</name>
    <dbReference type="NCBI Taxonomy" id="652676"/>
    <lineage>
        <taxon>unclassified sequences</taxon>
        <taxon>metagenomes</taxon>
        <taxon>ecological metagenomes</taxon>
    </lineage>
</organism>
<sequence>MPSWQSHNGRDNGYTEMELMSFDNVGLSFKRQNKKPYWALKQVSFNILEGETLGVIGSNGAGKSTLLRIIAGTYIADKGKIVRNTESCALLSLQLGFVPYLNGIDNLILSGMLQGLDKKYIISRIPAILDFSELREMIKEPINTWSTGMVARLGFTLALEIKPKILLIDESLSVGDASFAKKSTAAIKQRIKSNQTVVLVSHSTKTIKELCNRVLWIENGTTKTLGSTLDVLQQYEQFVAASVGKKIWR</sequence>
<dbReference type="PROSITE" id="PS50893">
    <property type="entry name" value="ABC_TRANSPORTER_2"/>
    <property type="match status" value="1"/>
</dbReference>
<dbReference type="AlphaFoldDB" id="A0A3B0VZJ7"/>
<dbReference type="CDD" id="cd03220">
    <property type="entry name" value="ABC_KpsT_Wzt"/>
    <property type="match status" value="1"/>
</dbReference>
<dbReference type="GO" id="GO:0005524">
    <property type="term" value="F:ATP binding"/>
    <property type="evidence" value="ECO:0007669"/>
    <property type="project" value="UniProtKB-KW"/>
</dbReference>
<evidence type="ECO:0000313" key="6">
    <source>
        <dbReference type="EMBL" id="VAW36794.1"/>
    </source>
</evidence>
<dbReference type="GO" id="GO:0016887">
    <property type="term" value="F:ATP hydrolysis activity"/>
    <property type="evidence" value="ECO:0007669"/>
    <property type="project" value="InterPro"/>
</dbReference>
<keyword evidence="3" id="KW-0547">Nucleotide-binding</keyword>
<comment type="similarity">
    <text evidence="1">Belongs to the ABC transporter superfamily.</text>
</comment>
<dbReference type="InterPro" id="IPR003439">
    <property type="entry name" value="ABC_transporter-like_ATP-bd"/>
</dbReference>
<dbReference type="SMART" id="SM00382">
    <property type="entry name" value="AAA"/>
    <property type="match status" value="1"/>
</dbReference>
<dbReference type="Gene3D" id="3.40.50.300">
    <property type="entry name" value="P-loop containing nucleotide triphosphate hydrolases"/>
    <property type="match status" value="1"/>
</dbReference>
<evidence type="ECO:0000256" key="4">
    <source>
        <dbReference type="ARBA" id="ARBA00022840"/>
    </source>
</evidence>
<dbReference type="InterPro" id="IPR015860">
    <property type="entry name" value="ABC_transpr_TagH-like"/>
</dbReference>
<accession>A0A3B0VZJ7</accession>
<proteinExistence type="inferred from homology"/>
<evidence type="ECO:0000256" key="1">
    <source>
        <dbReference type="ARBA" id="ARBA00005417"/>
    </source>
</evidence>
<evidence type="ECO:0000256" key="3">
    <source>
        <dbReference type="ARBA" id="ARBA00022741"/>
    </source>
</evidence>
<name>A0A3B0VZJ7_9ZZZZ</name>
<dbReference type="EC" id="3.6.3.40" evidence="6"/>
<dbReference type="Pfam" id="PF00005">
    <property type="entry name" value="ABC_tran"/>
    <property type="match status" value="1"/>
</dbReference>
<dbReference type="PANTHER" id="PTHR46743">
    <property type="entry name" value="TEICHOIC ACIDS EXPORT ATP-BINDING PROTEIN TAGH"/>
    <property type="match status" value="1"/>
</dbReference>
<protein>
    <submittedName>
        <fullName evidence="6">Teichoic acid export ATP-binding protein TagH</fullName>
        <ecNumber evidence="6">3.6.3.40</ecNumber>
    </submittedName>
</protein>
<dbReference type="GO" id="GO:0140359">
    <property type="term" value="F:ABC-type transporter activity"/>
    <property type="evidence" value="ECO:0007669"/>
    <property type="project" value="InterPro"/>
</dbReference>
<keyword evidence="4 6" id="KW-0067">ATP-binding</keyword>
<evidence type="ECO:0000256" key="2">
    <source>
        <dbReference type="ARBA" id="ARBA00022448"/>
    </source>
</evidence>
<dbReference type="EMBL" id="UOEW01000151">
    <property type="protein sequence ID" value="VAW36794.1"/>
    <property type="molecule type" value="Genomic_DNA"/>
</dbReference>
<reference evidence="6" key="1">
    <citation type="submission" date="2018-06" db="EMBL/GenBank/DDBJ databases">
        <authorList>
            <person name="Zhirakovskaya E."/>
        </authorList>
    </citation>
    <scope>NUCLEOTIDE SEQUENCE</scope>
</reference>
<keyword evidence="2" id="KW-0813">Transport</keyword>
<gene>
    <name evidence="6" type="ORF">MNBD_GAMMA01-640</name>
</gene>
<evidence type="ECO:0000259" key="5">
    <source>
        <dbReference type="PROSITE" id="PS50893"/>
    </source>
</evidence>
<feature type="domain" description="ABC transporter" evidence="5">
    <location>
        <begin position="20"/>
        <end position="244"/>
    </location>
</feature>
<dbReference type="GO" id="GO:0016020">
    <property type="term" value="C:membrane"/>
    <property type="evidence" value="ECO:0007669"/>
    <property type="project" value="InterPro"/>
</dbReference>